<proteinExistence type="predicted"/>
<comment type="caution">
    <text evidence="1">The sequence shown here is derived from an EMBL/GenBank/DDBJ whole genome shotgun (WGS) entry which is preliminary data.</text>
</comment>
<sequence length="323" mass="36898">MTFSEAEEVIPRLLPIFPHSETPSPYVLLLTMGVLSDSHVRQWRFHYAKCSVSGWNQWVTISPWGKIAPFSSIEDIDVLGSLKALENLKRSALEYDWARYLSANAAWTSCLILPTFRIEQLSNARGKSAILCNTIGMHEQACSNIVNTLLKMAEVARAVSSKIYYQQAQPATTYETTNEKRRELHSARYAGMCNKSKYEPTYVLSRIWSLSELSSNRIFPTRGKKEKFCLCRFVFMSFTSISQWRELPSKMPYMLEQMTYSSGFLCPLTPICISKTKVTYSTSGSPSALELYFPRFELRWEGGGRHRAFGVSCIMIFERNLSV</sequence>
<dbReference type="Proteomes" id="UP001055072">
    <property type="component" value="Unassembled WGS sequence"/>
</dbReference>
<gene>
    <name evidence="1" type="ORF">BDY19DRAFT_905173</name>
</gene>
<protein>
    <submittedName>
        <fullName evidence="1">Uncharacterized protein</fullName>
    </submittedName>
</protein>
<keyword evidence="2" id="KW-1185">Reference proteome</keyword>
<accession>A0ACB8U6V8</accession>
<dbReference type="EMBL" id="MU274908">
    <property type="protein sequence ID" value="KAI0090112.1"/>
    <property type="molecule type" value="Genomic_DNA"/>
</dbReference>
<reference evidence="1" key="1">
    <citation type="journal article" date="2021" name="Environ. Microbiol.">
        <title>Gene family expansions and transcriptome signatures uncover fungal adaptations to wood decay.</title>
        <authorList>
            <person name="Hage H."/>
            <person name="Miyauchi S."/>
            <person name="Viragh M."/>
            <person name="Drula E."/>
            <person name="Min B."/>
            <person name="Chaduli D."/>
            <person name="Navarro D."/>
            <person name="Favel A."/>
            <person name="Norest M."/>
            <person name="Lesage-Meessen L."/>
            <person name="Balint B."/>
            <person name="Merenyi Z."/>
            <person name="de Eugenio L."/>
            <person name="Morin E."/>
            <person name="Martinez A.T."/>
            <person name="Baldrian P."/>
            <person name="Stursova M."/>
            <person name="Martinez M.J."/>
            <person name="Novotny C."/>
            <person name="Magnuson J.K."/>
            <person name="Spatafora J.W."/>
            <person name="Maurice S."/>
            <person name="Pangilinan J."/>
            <person name="Andreopoulos W."/>
            <person name="LaButti K."/>
            <person name="Hundley H."/>
            <person name="Na H."/>
            <person name="Kuo A."/>
            <person name="Barry K."/>
            <person name="Lipzen A."/>
            <person name="Henrissat B."/>
            <person name="Riley R."/>
            <person name="Ahrendt S."/>
            <person name="Nagy L.G."/>
            <person name="Grigoriev I.V."/>
            <person name="Martin F."/>
            <person name="Rosso M.N."/>
        </authorList>
    </citation>
    <scope>NUCLEOTIDE SEQUENCE</scope>
    <source>
        <strain evidence="1">CBS 384.51</strain>
    </source>
</reference>
<organism evidence="1 2">
    <name type="scientific">Irpex rosettiformis</name>
    <dbReference type="NCBI Taxonomy" id="378272"/>
    <lineage>
        <taxon>Eukaryota</taxon>
        <taxon>Fungi</taxon>
        <taxon>Dikarya</taxon>
        <taxon>Basidiomycota</taxon>
        <taxon>Agaricomycotina</taxon>
        <taxon>Agaricomycetes</taxon>
        <taxon>Polyporales</taxon>
        <taxon>Irpicaceae</taxon>
        <taxon>Irpex</taxon>
    </lineage>
</organism>
<evidence type="ECO:0000313" key="1">
    <source>
        <dbReference type="EMBL" id="KAI0090112.1"/>
    </source>
</evidence>
<name>A0ACB8U6V8_9APHY</name>
<evidence type="ECO:0000313" key="2">
    <source>
        <dbReference type="Proteomes" id="UP001055072"/>
    </source>
</evidence>